<dbReference type="EMBL" id="FPBX01000024">
    <property type="protein sequence ID" value="SFU82611.1"/>
    <property type="molecule type" value="Genomic_DNA"/>
</dbReference>
<evidence type="ECO:0000256" key="1">
    <source>
        <dbReference type="ARBA" id="ARBA00004571"/>
    </source>
</evidence>
<keyword evidence="4" id="KW-1134">Transmembrane beta strand</keyword>
<evidence type="ECO:0000256" key="9">
    <source>
        <dbReference type="ARBA" id="ARBA00023136"/>
    </source>
</evidence>
<keyword evidence="10" id="KW-0998">Cell outer membrane</keyword>
<dbReference type="AlphaFoldDB" id="A0A1I7JBZ0"/>
<proteinExistence type="predicted"/>
<comment type="subunit">
    <text evidence="2">Homotrimer.</text>
</comment>
<evidence type="ECO:0000313" key="13">
    <source>
        <dbReference type="EMBL" id="SFU82611.1"/>
    </source>
</evidence>
<evidence type="ECO:0000256" key="11">
    <source>
        <dbReference type="SAM" id="SignalP"/>
    </source>
</evidence>
<feature type="domain" description="Porin" evidence="12">
    <location>
        <begin position="7"/>
        <end position="336"/>
    </location>
</feature>
<evidence type="ECO:0000256" key="5">
    <source>
        <dbReference type="ARBA" id="ARBA00022692"/>
    </source>
</evidence>
<dbReference type="RefSeq" id="WP_054257030.1">
    <property type="nucleotide sequence ID" value="NZ_CYIG01000030.1"/>
</dbReference>
<keyword evidence="3" id="KW-0813">Transport</keyword>
<dbReference type="SUPFAM" id="SSF56935">
    <property type="entry name" value="Porins"/>
    <property type="match status" value="1"/>
</dbReference>
<organism evidence="13 14">
    <name type="scientific">Paenacidovorax caeni</name>
    <dbReference type="NCBI Taxonomy" id="343013"/>
    <lineage>
        <taxon>Bacteria</taxon>
        <taxon>Pseudomonadati</taxon>
        <taxon>Pseudomonadota</taxon>
        <taxon>Betaproteobacteria</taxon>
        <taxon>Burkholderiales</taxon>
        <taxon>Comamonadaceae</taxon>
        <taxon>Paenacidovorax</taxon>
    </lineage>
</organism>
<dbReference type="PRINTS" id="PR00184">
    <property type="entry name" value="NEISSPPORIN"/>
</dbReference>
<feature type="signal peptide" evidence="11">
    <location>
        <begin position="1"/>
        <end position="19"/>
    </location>
</feature>
<evidence type="ECO:0000313" key="14">
    <source>
        <dbReference type="Proteomes" id="UP000183656"/>
    </source>
</evidence>
<dbReference type="Pfam" id="PF13609">
    <property type="entry name" value="Porin_4"/>
    <property type="match status" value="1"/>
</dbReference>
<evidence type="ECO:0000256" key="10">
    <source>
        <dbReference type="ARBA" id="ARBA00023237"/>
    </source>
</evidence>
<accession>A0A1I7JBZ0</accession>
<keyword evidence="14" id="KW-1185">Reference proteome</keyword>
<protein>
    <submittedName>
        <fullName evidence="13">Outer membrane protein (Porin)</fullName>
    </submittedName>
</protein>
<dbReference type="PANTHER" id="PTHR34501:SF9">
    <property type="entry name" value="MAJOR OUTER MEMBRANE PROTEIN P.IA"/>
    <property type="match status" value="1"/>
</dbReference>
<dbReference type="Gene3D" id="2.40.160.10">
    <property type="entry name" value="Porin"/>
    <property type="match status" value="1"/>
</dbReference>
<reference evidence="13 14" key="1">
    <citation type="submission" date="2016-10" db="EMBL/GenBank/DDBJ databases">
        <authorList>
            <person name="de Groot N.N."/>
        </authorList>
    </citation>
    <scope>NUCLEOTIDE SEQUENCE [LARGE SCALE GENOMIC DNA]</scope>
    <source>
        <strain evidence="13 14">R-24608</strain>
    </source>
</reference>
<keyword evidence="5" id="KW-0812">Transmembrane</keyword>
<keyword evidence="8" id="KW-0626">Porin</keyword>
<dbReference type="STRING" id="343013.SAMN04489707_102427"/>
<dbReference type="GO" id="GO:0046930">
    <property type="term" value="C:pore complex"/>
    <property type="evidence" value="ECO:0007669"/>
    <property type="project" value="UniProtKB-KW"/>
</dbReference>
<evidence type="ECO:0000256" key="7">
    <source>
        <dbReference type="ARBA" id="ARBA00023065"/>
    </source>
</evidence>
<dbReference type="InterPro" id="IPR002299">
    <property type="entry name" value="Porin_Neis"/>
</dbReference>
<evidence type="ECO:0000256" key="4">
    <source>
        <dbReference type="ARBA" id="ARBA00022452"/>
    </source>
</evidence>
<evidence type="ECO:0000259" key="12">
    <source>
        <dbReference type="Pfam" id="PF13609"/>
    </source>
</evidence>
<dbReference type="CDD" id="cd00342">
    <property type="entry name" value="gram_neg_porins"/>
    <property type="match status" value="1"/>
</dbReference>
<dbReference type="GO" id="GO:0015288">
    <property type="term" value="F:porin activity"/>
    <property type="evidence" value="ECO:0007669"/>
    <property type="project" value="UniProtKB-KW"/>
</dbReference>
<evidence type="ECO:0000256" key="3">
    <source>
        <dbReference type="ARBA" id="ARBA00022448"/>
    </source>
</evidence>
<dbReference type="InterPro" id="IPR033900">
    <property type="entry name" value="Gram_neg_porin_domain"/>
</dbReference>
<evidence type="ECO:0000256" key="6">
    <source>
        <dbReference type="ARBA" id="ARBA00022729"/>
    </source>
</evidence>
<dbReference type="PANTHER" id="PTHR34501">
    <property type="entry name" value="PROTEIN YDDL-RELATED"/>
    <property type="match status" value="1"/>
</dbReference>
<evidence type="ECO:0000256" key="2">
    <source>
        <dbReference type="ARBA" id="ARBA00011233"/>
    </source>
</evidence>
<dbReference type="Proteomes" id="UP000183656">
    <property type="component" value="Unassembled WGS sequence"/>
</dbReference>
<comment type="subcellular location">
    <subcellularLocation>
        <location evidence="1">Cell outer membrane</location>
        <topology evidence="1">Multi-pass membrane protein</topology>
    </subcellularLocation>
</comment>
<keyword evidence="9" id="KW-0472">Membrane</keyword>
<gene>
    <name evidence="13" type="ORF">SAMN04489707_102427</name>
</gene>
<keyword evidence="6 11" id="KW-0732">Signal</keyword>
<feature type="chain" id="PRO_5010166143" evidence="11">
    <location>
        <begin position="20"/>
        <end position="366"/>
    </location>
</feature>
<sequence length="366" mass="38009">MKKSLLALAVLAASGAAMAQSSVTLYGVADAGVTYANGEKNWSGVTSGNNLTSRLGFRGVEDLGGGLKANFVLEAGLNLDNGDGNSGYDISAATNGFAFKRQATVGLEGGFGEVRLGRELTAAYRATARYDVFGSVGIGQSYLWGNGNGIADGTVPEGTGAYATAKTTNQRVSNAVTYVSPNFSGFKGSVNYGFGEVAGANSDRQYLGAGLTYDNGPLSLGLGLERLSKEEATASGKITVWSLGGSYDLGVAKVLAGYRDSKAERVNGDDKTKGYMLGLTAPVGPGLVRASYNRYETTPAGGIKAKADQFALGYVYSLSKRTSVYGTYAYIKNKDNGKTWKLGGTNATLKDNGNQQGFQVGVSHSF</sequence>
<evidence type="ECO:0000256" key="8">
    <source>
        <dbReference type="ARBA" id="ARBA00023114"/>
    </source>
</evidence>
<keyword evidence="7" id="KW-0406">Ion transport</keyword>
<dbReference type="InterPro" id="IPR023614">
    <property type="entry name" value="Porin_dom_sf"/>
</dbReference>
<dbReference type="InterPro" id="IPR050298">
    <property type="entry name" value="Gram-neg_bact_OMP"/>
</dbReference>
<dbReference type="GO" id="GO:0009279">
    <property type="term" value="C:cell outer membrane"/>
    <property type="evidence" value="ECO:0007669"/>
    <property type="project" value="UniProtKB-SubCell"/>
</dbReference>
<name>A0A1I7JBZ0_9BURK</name>
<dbReference type="OrthoDB" id="6975458at2"/>
<dbReference type="GO" id="GO:0006811">
    <property type="term" value="P:monoatomic ion transport"/>
    <property type="evidence" value="ECO:0007669"/>
    <property type="project" value="UniProtKB-KW"/>
</dbReference>